<feature type="region of interest" description="Disordered" evidence="1">
    <location>
        <begin position="1"/>
        <end position="63"/>
    </location>
</feature>
<evidence type="ECO:0000313" key="3">
    <source>
        <dbReference type="Proteomes" id="UP000239757"/>
    </source>
</evidence>
<dbReference type="EMBL" id="KZ668319">
    <property type="protein sequence ID" value="PPR88297.1"/>
    <property type="molecule type" value="Genomic_DNA"/>
</dbReference>
<sequence length="253" mass="27614">MEYSYAGEHSHTAHHPTNSQDNERQRNDFTPPYQPGHGAAPMHQPGYAAVLPHQPGYGAAPPHQLGYDAADMHQAGYGATLPHQPGYGAPPQHQPGYGTASLHHLGYRAPPSHQAEYGVAPSHQAEAAQLHQPGYGAALMYQPGYGGNYLPPEYGSYNYITTPGHVQPCGHRTSEGRFDHHLWYKDDKFGSNVKDEEGFPSFALVNKATGLALKHASGATQLLEITRLSLLKLIPPMNTRYVTGNYISKIVFD</sequence>
<evidence type="ECO:0000313" key="2">
    <source>
        <dbReference type="EMBL" id="PPR88297.1"/>
    </source>
</evidence>
<accession>A0A2P5WB66</accession>
<reference evidence="2 3" key="1">
    <citation type="submission" date="2015-01" db="EMBL/GenBank/DDBJ databases">
        <title>Genome of allotetraploid Gossypium barbadense reveals genomic plasticity and fiber elongation in cotton evolution.</title>
        <authorList>
            <person name="Chen X."/>
            <person name="Liu X."/>
            <person name="Zhao B."/>
            <person name="Zheng H."/>
            <person name="Hu Y."/>
            <person name="Lu G."/>
            <person name="Yang C."/>
            <person name="Chen J."/>
            <person name="Shan C."/>
            <person name="Zhang L."/>
            <person name="Zhou Y."/>
            <person name="Wang L."/>
            <person name="Guo W."/>
            <person name="Bai Y."/>
            <person name="Ruan J."/>
            <person name="Shangguan X."/>
            <person name="Mao Y."/>
            <person name="Jiang J."/>
            <person name="Zhu Y."/>
            <person name="Lei J."/>
            <person name="Kang H."/>
            <person name="Chen S."/>
            <person name="He X."/>
            <person name="Wang R."/>
            <person name="Wang Y."/>
            <person name="Chen J."/>
            <person name="Wang L."/>
            <person name="Yu S."/>
            <person name="Wang B."/>
            <person name="Wei J."/>
            <person name="Song S."/>
            <person name="Lu X."/>
            <person name="Gao Z."/>
            <person name="Gu W."/>
            <person name="Deng X."/>
            <person name="Ma D."/>
            <person name="Wang S."/>
            <person name="Liang W."/>
            <person name="Fang L."/>
            <person name="Cai C."/>
            <person name="Zhu X."/>
            <person name="Zhou B."/>
            <person name="Zhang Y."/>
            <person name="Chen Z."/>
            <person name="Xu S."/>
            <person name="Zhu R."/>
            <person name="Wang S."/>
            <person name="Zhang T."/>
            <person name="Zhao G."/>
        </authorList>
    </citation>
    <scope>NUCLEOTIDE SEQUENCE [LARGE SCALE GENOMIC DNA]</scope>
    <source>
        <strain evidence="3">cv. Xinhai21</strain>
        <tissue evidence="2">Leaf</tissue>
    </source>
</reference>
<dbReference type="AlphaFoldDB" id="A0A2P5WB66"/>
<dbReference type="OrthoDB" id="7769065at2759"/>
<name>A0A2P5WB66_GOSBA</name>
<proteinExistence type="predicted"/>
<evidence type="ECO:0000256" key="1">
    <source>
        <dbReference type="SAM" id="MobiDB-lite"/>
    </source>
</evidence>
<protein>
    <submittedName>
        <fullName evidence="2">Uncharacterized protein</fullName>
    </submittedName>
</protein>
<organism evidence="2 3">
    <name type="scientific">Gossypium barbadense</name>
    <name type="common">Sea Island cotton</name>
    <name type="synonym">Hibiscus barbadensis</name>
    <dbReference type="NCBI Taxonomy" id="3634"/>
    <lineage>
        <taxon>Eukaryota</taxon>
        <taxon>Viridiplantae</taxon>
        <taxon>Streptophyta</taxon>
        <taxon>Embryophyta</taxon>
        <taxon>Tracheophyta</taxon>
        <taxon>Spermatophyta</taxon>
        <taxon>Magnoliopsida</taxon>
        <taxon>eudicotyledons</taxon>
        <taxon>Gunneridae</taxon>
        <taxon>Pentapetalae</taxon>
        <taxon>rosids</taxon>
        <taxon>malvids</taxon>
        <taxon>Malvales</taxon>
        <taxon>Malvaceae</taxon>
        <taxon>Malvoideae</taxon>
        <taxon>Gossypium</taxon>
    </lineage>
</organism>
<dbReference type="Proteomes" id="UP000239757">
    <property type="component" value="Unassembled WGS sequence"/>
</dbReference>
<gene>
    <name evidence="2" type="ORF">GOBAR_AA32392</name>
</gene>
<dbReference type="PANTHER" id="PTHR31257:SF2">
    <property type="entry name" value="RICIN B-LIKE LECTIN EULS3"/>
    <property type="match status" value="1"/>
</dbReference>
<dbReference type="PANTHER" id="PTHR31257">
    <property type="entry name" value="RICIN B-LIKE LECTIN EULS3"/>
    <property type="match status" value="1"/>
</dbReference>
<dbReference type="InterPro" id="IPR040249">
    <property type="entry name" value="Ricin_B-like_lectin_EULS3-like"/>
</dbReference>